<keyword evidence="2" id="KW-0732">Signal</keyword>
<dbReference type="AlphaFoldDB" id="A0A2W7IE14"/>
<proteinExistence type="predicted"/>
<evidence type="ECO:0000313" key="4">
    <source>
        <dbReference type="Proteomes" id="UP000249688"/>
    </source>
</evidence>
<evidence type="ECO:0000256" key="2">
    <source>
        <dbReference type="SAM" id="SignalP"/>
    </source>
</evidence>
<dbReference type="OrthoDB" id="7273220at2"/>
<comment type="caution">
    <text evidence="3">The sequence shown here is derived from an EMBL/GenBank/DDBJ whole genome shotgun (WGS) entry which is preliminary data.</text>
</comment>
<dbReference type="RefSeq" id="WP_111398541.1">
    <property type="nucleotide sequence ID" value="NZ_QKYU01000012.1"/>
</dbReference>
<feature type="chain" id="PRO_5015882098" evidence="2">
    <location>
        <begin position="19"/>
        <end position="173"/>
    </location>
</feature>
<dbReference type="EMBL" id="QKYU01000012">
    <property type="protein sequence ID" value="PZW45130.1"/>
    <property type="molecule type" value="Genomic_DNA"/>
</dbReference>
<protein>
    <submittedName>
        <fullName evidence="3">Uncharacterized protein</fullName>
    </submittedName>
</protein>
<gene>
    <name evidence="3" type="ORF">C8P66_112147</name>
</gene>
<feature type="signal peptide" evidence="2">
    <location>
        <begin position="1"/>
        <end position="18"/>
    </location>
</feature>
<feature type="compositionally biased region" description="Low complexity" evidence="1">
    <location>
        <begin position="79"/>
        <end position="88"/>
    </location>
</feature>
<evidence type="ECO:0000313" key="3">
    <source>
        <dbReference type="EMBL" id="PZW45130.1"/>
    </source>
</evidence>
<name>A0A2W7IE14_9PROT</name>
<dbReference type="Proteomes" id="UP000249688">
    <property type="component" value="Unassembled WGS sequence"/>
</dbReference>
<feature type="compositionally biased region" description="Pro residues" evidence="1">
    <location>
        <begin position="105"/>
        <end position="117"/>
    </location>
</feature>
<evidence type="ECO:0000256" key="1">
    <source>
        <dbReference type="SAM" id="MobiDB-lite"/>
    </source>
</evidence>
<keyword evidence="4" id="KW-1185">Reference proteome</keyword>
<sequence>MTRTLTLALAVLSLSACSGGDEFAPWGPRGVMAPEGSLTVSRITGGPATEPPLLPEPGNVWPVEEAPRATLMNPDQQDRAVSPRVGSSSPPPPLPEARPLSRTSPPVPPIANSPPAPRTEGRVLPGGGVITEGPPGAQTYITPGGGTGVAVPQGPTTILLGPDGQVRTVPTPR</sequence>
<dbReference type="PROSITE" id="PS51257">
    <property type="entry name" value="PROKAR_LIPOPROTEIN"/>
    <property type="match status" value="1"/>
</dbReference>
<accession>A0A2W7IE14</accession>
<organism evidence="3 4">
    <name type="scientific">Humitalea rosea</name>
    <dbReference type="NCBI Taxonomy" id="990373"/>
    <lineage>
        <taxon>Bacteria</taxon>
        <taxon>Pseudomonadati</taxon>
        <taxon>Pseudomonadota</taxon>
        <taxon>Alphaproteobacteria</taxon>
        <taxon>Acetobacterales</taxon>
        <taxon>Roseomonadaceae</taxon>
        <taxon>Humitalea</taxon>
    </lineage>
</organism>
<reference evidence="3 4" key="1">
    <citation type="submission" date="2018-06" db="EMBL/GenBank/DDBJ databases">
        <title>Genomic Encyclopedia of Archaeal and Bacterial Type Strains, Phase II (KMG-II): from individual species to whole genera.</title>
        <authorList>
            <person name="Goeker M."/>
        </authorList>
    </citation>
    <scope>NUCLEOTIDE SEQUENCE [LARGE SCALE GENOMIC DNA]</scope>
    <source>
        <strain evidence="3 4">DSM 24525</strain>
    </source>
</reference>
<feature type="region of interest" description="Disordered" evidence="1">
    <location>
        <begin position="39"/>
        <end position="173"/>
    </location>
</feature>